<feature type="transmembrane region" description="Helical" evidence="1">
    <location>
        <begin position="190"/>
        <end position="223"/>
    </location>
</feature>
<feature type="transmembrane region" description="Helical" evidence="1">
    <location>
        <begin position="158"/>
        <end position="178"/>
    </location>
</feature>
<evidence type="ECO:0000256" key="1">
    <source>
        <dbReference type="SAM" id="Phobius"/>
    </source>
</evidence>
<keyword evidence="1" id="KW-1133">Transmembrane helix</keyword>
<sequence>MDDFWFLKIINIFLASLFFSWAWCIKKVVGVWLNPASIFLLFWFFFTAFPLIIAFEVPVDPWAIIYIFLFCFFFSLPSFLFHWSYALTRNECKLSAEHYFDTPVMASALYFFAAFSVSMVFLSVLQQGISITQLLEDPVAVGGIYAGKRYSGEIVPSLYAQLGLQCSYYTAALGGLVYGSRRKVRGKTILLILVFLPALLVMFLQSAKGLFFFSMFLFLGGILVSKIYNKDLTLIDLSGIRKIFLYGFLFLPILLVSFLSRGIYQLNDTVLIINRLRFYLISYSSVHLPAFSDWFSERYLSGSLLQYKQEFLTTGFYTFMSFFQLAGDNRSVPMGVYDEYFTYGDYIKGNLFTVFRGLITDFGLMGSMVFALIVGSISCIGYWLLLTQRKSAFAIVFFVYFVAISYQTFVISSLTWLTIPFVFLIQWTMLFFMMKVKIYSRIEK</sequence>
<proteinExistence type="predicted"/>
<comment type="caution">
    <text evidence="2">The sequence shown here is derived from an EMBL/GenBank/DDBJ whole genome shotgun (WGS) entry which is preliminary data.</text>
</comment>
<keyword evidence="1" id="KW-0472">Membrane</keyword>
<dbReference type="NCBIfam" id="TIGR04370">
    <property type="entry name" value="glyco_rpt_poly"/>
    <property type="match status" value="1"/>
</dbReference>
<dbReference type="EMBL" id="JACCEV010000001">
    <property type="protein sequence ID" value="NYT84335.1"/>
    <property type="molecule type" value="Genomic_DNA"/>
</dbReference>
<keyword evidence="1" id="KW-0812">Transmembrane</keyword>
<evidence type="ECO:0000313" key="2">
    <source>
        <dbReference type="EMBL" id="NYT84335.1"/>
    </source>
</evidence>
<reference evidence="2 3" key="1">
    <citation type="submission" date="2020-07" db="EMBL/GenBank/DDBJ databases">
        <title>Taxonomic revisions and descriptions of new bacterial species based on genomic comparisons in the high-G+C-content subgroup of the family Alcaligenaceae.</title>
        <authorList>
            <person name="Szabo A."/>
            <person name="Felfoldi T."/>
        </authorList>
    </citation>
    <scope>NUCLEOTIDE SEQUENCE [LARGE SCALE GENOMIC DNA]</scope>
    <source>
        <strain evidence="2 3">DSM 25667</strain>
    </source>
</reference>
<feature type="transmembrane region" description="Helical" evidence="1">
    <location>
        <begin position="243"/>
        <end position="264"/>
    </location>
</feature>
<dbReference type="AlphaFoldDB" id="A0A853GZ50"/>
<feature type="transmembrane region" description="Helical" evidence="1">
    <location>
        <begin position="392"/>
        <end position="409"/>
    </location>
</feature>
<dbReference type="OrthoDB" id="6901193at2"/>
<feature type="transmembrane region" description="Helical" evidence="1">
    <location>
        <begin position="104"/>
        <end position="125"/>
    </location>
</feature>
<gene>
    <name evidence="2" type="ORF">H0A62_01855</name>
</gene>
<feature type="transmembrane region" description="Helical" evidence="1">
    <location>
        <begin position="415"/>
        <end position="434"/>
    </location>
</feature>
<dbReference type="Proteomes" id="UP000554144">
    <property type="component" value="Unassembled WGS sequence"/>
</dbReference>
<accession>A0A853GZ50</accession>
<feature type="transmembrane region" description="Helical" evidence="1">
    <location>
        <begin position="37"/>
        <end position="57"/>
    </location>
</feature>
<protein>
    <submittedName>
        <fullName evidence="2">Oligosaccharide repeat unit polymerase</fullName>
    </submittedName>
</protein>
<evidence type="ECO:0000313" key="3">
    <source>
        <dbReference type="Proteomes" id="UP000554144"/>
    </source>
</evidence>
<dbReference type="RefSeq" id="WP_130038494.1">
    <property type="nucleotide sequence ID" value="NZ_JACCEV010000001.1"/>
</dbReference>
<organism evidence="2 3">
    <name type="scientific">Pollutimonas harenae</name>
    <dbReference type="NCBI Taxonomy" id="657015"/>
    <lineage>
        <taxon>Bacteria</taxon>
        <taxon>Pseudomonadati</taxon>
        <taxon>Pseudomonadota</taxon>
        <taxon>Betaproteobacteria</taxon>
        <taxon>Burkholderiales</taxon>
        <taxon>Alcaligenaceae</taxon>
        <taxon>Pollutimonas</taxon>
    </lineage>
</organism>
<feature type="transmembrane region" description="Helical" evidence="1">
    <location>
        <begin position="63"/>
        <end position="83"/>
    </location>
</feature>
<feature type="transmembrane region" description="Helical" evidence="1">
    <location>
        <begin position="362"/>
        <end position="385"/>
    </location>
</feature>
<name>A0A853GZ50_9BURK</name>
<keyword evidence="3" id="KW-1185">Reference proteome</keyword>
<feature type="transmembrane region" description="Helical" evidence="1">
    <location>
        <begin position="6"/>
        <end position="25"/>
    </location>
</feature>